<accession>A0A927U8J4</accession>
<gene>
    <name evidence="1" type="ORF">E7272_04655</name>
</gene>
<dbReference type="EMBL" id="SVER01000009">
    <property type="protein sequence ID" value="MBE5919116.1"/>
    <property type="molecule type" value="Genomic_DNA"/>
</dbReference>
<evidence type="ECO:0000313" key="2">
    <source>
        <dbReference type="Proteomes" id="UP000766246"/>
    </source>
</evidence>
<evidence type="ECO:0000313" key="1">
    <source>
        <dbReference type="EMBL" id="MBE5919116.1"/>
    </source>
</evidence>
<sequence length="210" mass="23940">MKGIFKFKHWQKTSTNKIQKIIKNKKVIGVIGASRKMGVTHICLCIANFLQSALKQNVLYIELAEDSQLLPVVGEKQINFDGHIAFSYKKVTYVLACDEEEAVSLINSWNGHIVIDVADYSKNSYQVLCRCDKKIMIGSLQPWCIKDVEMMIEKLKGDGLKEKFIYTYENDTDTKPSGNPLGCTIRTRPFIENPLKLKEEDFNAIVEMIL</sequence>
<dbReference type="AlphaFoldDB" id="A0A927U8J4"/>
<proteinExistence type="predicted"/>
<reference evidence="1" key="1">
    <citation type="submission" date="2019-04" db="EMBL/GenBank/DDBJ databases">
        <title>Evolution of Biomass-Degrading Anaerobic Consortia Revealed by Metagenomics.</title>
        <authorList>
            <person name="Peng X."/>
        </authorList>
    </citation>
    <scope>NUCLEOTIDE SEQUENCE</scope>
    <source>
        <strain evidence="1">SIG311</strain>
    </source>
</reference>
<dbReference type="Proteomes" id="UP000766246">
    <property type="component" value="Unassembled WGS sequence"/>
</dbReference>
<name>A0A927U8J4_9FIRM</name>
<organism evidence="1 2">
    <name type="scientific">Pseudobutyrivibrio ruminis</name>
    <dbReference type="NCBI Taxonomy" id="46206"/>
    <lineage>
        <taxon>Bacteria</taxon>
        <taxon>Bacillati</taxon>
        <taxon>Bacillota</taxon>
        <taxon>Clostridia</taxon>
        <taxon>Lachnospirales</taxon>
        <taxon>Lachnospiraceae</taxon>
        <taxon>Pseudobutyrivibrio</taxon>
    </lineage>
</organism>
<comment type="caution">
    <text evidence="1">The sequence shown here is derived from an EMBL/GenBank/DDBJ whole genome shotgun (WGS) entry which is preliminary data.</text>
</comment>
<protein>
    <submittedName>
        <fullName evidence="1">Uncharacterized protein</fullName>
    </submittedName>
</protein>